<dbReference type="InParanoid" id="A0A3G9JXK6"/>
<evidence type="ECO:0000313" key="2">
    <source>
        <dbReference type="Proteomes" id="UP000268059"/>
    </source>
</evidence>
<sequence length="60" mass="7279">MRRISFVISRNGSVLFFKRDNDPFKIGSEERKNCAKRYRMKKRISGKGLKKTENLWYVYM</sequence>
<accession>A0A3G9JXK6</accession>
<proteinExistence type="predicted"/>
<organism evidence="1 2">
    <name type="scientific">Intestinibaculum porci</name>
    <dbReference type="NCBI Taxonomy" id="2487118"/>
    <lineage>
        <taxon>Bacteria</taxon>
        <taxon>Bacillati</taxon>
        <taxon>Bacillota</taxon>
        <taxon>Erysipelotrichia</taxon>
        <taxon>Erysipelotrichales</taxon>
        <taxon>Erysipelotrichaceae</taxon>
        <taxon>Intestinibaculum</taxon>
    </lineage>
</organism>
<dbReference type="Proteomes" id="UP000268059">
    <property type="component" value="Chromosome"/>
</dbReference>
<keyword evidence="2" id="KW-1185">Reference proteome</keyword>
<dbReference type="AlphaFoldDB" id="A0A3G9JXK6"/>
<evidence type="ECO:0000313" key="1">
    <source>
        <dbReference type="EMBL" id="BBH27534.1"/>
    </source>
</evidence>
<gene>
    <name evidence="1" type="ORF">SG0102_24680</name>
</gene>
<dbReference type="KEGG" id="ebm:SG0102_24680"/>
<dbReference type="EMBL" id="AP019309">
    <property type="protein sequence ID" value="BBH27534.1"/>
    <property type="molecule type" value="Genomic_DNA"/>
</dbReference>
<protein>
    <submittedName>
        <fullName evidence="1">Uncharacterized protein</fullName>
    </submittedName>
</protein>
<reference evidence="1 2" key="1">
    <citation type="submission" date="2018-11" db="EMBL/GenBank/DDBJ databases">
        <title>Novel Erysipelotrichaceae bacterium isolated from small intestine of a swine.</title>
        <authorList>
            <person name="Kim J.S."/>
            <person name="Choe H."/>
            <person name="Lee Y.R."/>
            <person name="Kim K.M."/>
            <person name="Park D.S."/>
        </authorList>
    </citation>
    <scope>NUCLEOTIDE SEQUENCE [LARGE SCALE GENOMIC DNA]</scope>
    <source>
        <strain evidence="1 2">SG0102</strain>
    </source>
</reference>
<name>A0A3G9JXK6_9FIRM</name>